<reference evidence="3 4" key="1">
    <citation type="journal article" date="2019" name="Nat. Ecol. Evol.">
        <title>Megaphylogeny resolves global patterns of mushroom evolution.</title>
        <authorList>
            <person name="Varga T."/>
            <person name="Krizsan K."/>
            <person name="Foldi C."/>
            <person name="Dima B."/>
            <person name="Sanchez-Garcia M."/>
            <person name="Sanchez-Ramirez S."/>
            <person name="Szollosi G.J."/>
            <person name="Szarkandi J.G."/>
            <person name="Papp V."/>
            <person name="Albert L."/>
            <person name="Andreopoulos W."/>
            <person name="Angelini C."/>
            <person name="Antonin V."/>
            <person name="Barry K.W."/>
            <person name="Bougher N.L."/>
            <person name="Buchanan P."/>
            <person name="Buyck B."/>
            <person name="Bense V."/>
            <person name="Catcheside P."/>
            <person name="Chovatia M."/>
            <person name="Cooper J."/>
            <person name="Damon W."/>
            <person name="Desjardin D."/>
            <person name="Finy P."/>
            <person name="Geml J."/>
            <person name="Haridas S."/>
            <person name="Hughes K."/>
            <person name="Justo A."/>
            <person name="Karasinski D."/>
            <person name="Kautmanova I."/>
            <person name="Kiss B."/>
            <person name="Kocsube S."/>
            <person name="Kotiranta H."/>
            <person name="LaButti K.M."/>
            <person name="Lechner B.E."/>
            <person name="Liimatainen K."/>
            <person name="Lipzen A."/>
            <person name="Lukacs Z."/>
            <person name="Mihaltcheva S."/>
            <person name="Morgado L.N."/>
            <person name="Niskanen T."/>
            <person name="Noordeloos M.E."/>
            <person name="Ohm R.A."/>
            <person name="Ortiz-Santana B."/>
            <person name="Ovrebo C."/>
            <person name="Racz N."/>
            <person name="Riley R."/>
            <person name="Savchenko A."/>
            <person name="Shiryaev A."/>
            <person name="Soop K."/>
            <person name="Spirin V."/>
            <person name="Szebenyi C."/>
            <person name="Tomsovsky M."/>
            <person name="Tulloss R.E."/>
            <person name="Uehling J."/>
            <person name="Grigoriev I.V."/>
            <person name="Vagvolgyi C."/>
            <person name="Papp T."/>
            <person name="Martin F.M."/>
            <person name="Miettinen O."/>
            <person name="Hibbett D.S."/>
            <person name="Nagy L.G."/>
        </authorList>
    </citation>
    <scope>NUCLEOTIDE SEQUENCE [LARGE SCALE GENOMIC DNA]</scope>
    <source>
        <strain evidence="3 4">CBS 962.96</strain>
    </source>
</reference>
<keyword evidence="4" id="KW-1185">Reference proteome</keyword>
<organism evidence="3 4">
    <name type="scientific">Dendrothele bispora (strain CBS 962.96)</name>
    <dbReference type="NCBI Taxonomy" id="1314807"/>
    <lineage>
        <taxon>Eukaryota</taxon>
        <taxon>Fungi</taxon>
        <taxon>Dikarya</taxon>
        <taxon>Basidiomycota</taxon>
        <taxon>Agaricomycotina</taxon>
        <taxon>Agaricomycetes</taxon>
        <taxon>Agaricomycetidae</taxon>
        <taxon>Agaricales</taxon>
        <taxon>Agaricales incertae sedis</taxon>
        <taxon>Dendrothele</taxon>
    </lineage>
</organism>
<dbReference type="EMBL" id="ML179052">
    <property type="protein sequence ID" value="THV04886.1"/>
    <property type="molecule type" value="Genomic_DNA"/>
</dbReference>
<evidence type="ECO:0000313" key="4">
    <source>
        <dbReference type="Proteomes" id="UP000297245"/>
    </source>
</evidence>
<evidence type="ECO:0000256" key="2">
    <source>
        <dbReference type="ARBA" id="ARBA00038188"/>
    </source>
</evidence>
<name>A0A4V4HI17_DENBC</name>
<protein>
    <submittedName>
        <fullName evidence="3">S-adenosyl-L-methionine-dependent methyltransferase</fullName>
    </submittedName>
</protein>
<keyword evidence="1 3" id="KW-0808">Transferase</keyword>
<proteinExistence type="inferred from homology"/>
<dbReference type="Proteomes" id="UP000297245">
    <property type="component" value="Unassembled WGS sequence"/>
</dbReference>
<dbReference type="InterPro" id="IPR050447">
    <property type="entry name" value="Erg6_SMT_methyltransf"/>
</dbReference>
<dbReference type="GO" id="GO:0005783">
    <property type="term" value="C:endoplasmic reticulum"/>
    <property type="evidence" value="ECO:0007669"/>
    <property type="project" value="TreeGrafter"/>
</dbReference>
<dbReference type="InterPro" id="IPR029063">
    <property type="entry name" value="SAM-dependent_MTases_sf"/>
</dbReference>
<dbReference type="AlphaFoldDB" id="A0A4V4HI17"/>
<dbReference type="GO" id="GO:0003838">
    <property type="term" value="F:sterol 24-C-methyltransferase activity"/>
    <property type="evidence" value="ECO:0007669"/>
    <property type="project" value="TreeGrafter"/>
</dbReference>
<sequence>MLRSRNKTSDPYDLFHLSLNKLPDEGPDTPPKTEWLNMGFWRGTSLFPEACRALALKLVQAARIKQGAKVLDVGHGSGESLIFLLSDSSVPRPSSLTGITSLAVHHDRSRERVSRLQVPSEVEVNLYHGDAVYRPQAINHPLSPNSIINYDGILALDCAYHFKTRKDFLRQSFEHLTPGGRIALADICLDASRLKSWKRYFLFSVLRVMPLENGISMDQYVEELKNIGYVNVTIEDISEDVFPGFVRFLKGRGLGWKIFGHSMEWLYRSGARFVVASGGREL</sequence>
<dbReference type="SUPFAM" id="SSF53335">
    <property type="entry name" value="S-adenosyl-L-methionine-dependent methyltransferases"/>
    <property type="match status" value="1"/>
</dbReference>
<dbReference type="OrthoDB" id="61390at2759"/>
<gene>
    <name evidence="3" type="ORF">K435DRAFT_648469</name>
</gene>
<dbReference type="CDD" id="cd02440">
    <property type="entry name" value="AdoMet_MTases"/>
    <property type="match status" value="1"/>
</dbReference>
<dbReference type="GO" id="GO:0016126">
    <property type="term" value="P:sterol biosynthetic process"/>
    <property type="evidence" value="ECO:0007669"/>
    <property type="project" value="TreeGrafter"/>
</dbReference>
<comment type="similarity">
    <text evidence="2">Belongs to the class I-like SAM-binding methyltransferase superfamily. Erg6/SMT family.</text>
</comment>
<keyword evidence="3" id="KW-0489">Methyltransferase</keyword>
<accession>A0A4V4HI17</accession>
<dbReference type="PANTHER" id="PTHR44068">
    <property type="entry name" value="ZGC:194242"/>
    <property type="match status" value="1"/>
</dbReference>
<dbReference type="PANTHER" id="PTHR44068:SF1">
    <property type="entry name" value="HYPOTHETICAL LOC100005854"/>
    <property type="match status" value="1"/>
</dbReference>
<dbReference type="Gene3D" id="3.40.50.150">
    <property type="entry name" value="Vaccinia Virus protein VP39"/>
    <property type="match status" value="1"/>
</dbReference>
<evidence type="ECO:0000313" key="3">
    <source>
        <dbReference type="EMBL" id="THV04886.1"/>
    </source>
</evidence>
<dbReference type="GO" id="GO:0032259">
    <property type="term" value="P:methylation"/>
    <property type="evidence" value="ECO:0007669"/>
    <property type="project" value="UniProtKB-KW"/>
</dbReference>
<dbReference type="Pfam" id="PF13489">
    <property type="entry name" value="Methyltransf_23"/>
    <property type="match status" value="1"/>
</dbReference>
<evidence type="ECO:0000256" key="1">
    <source>
        <dbReference type="ARBA" id="ARBA00022679"/>
    </source>
</evidence>